<dbReference type="SUPFAM" id="SSF55874">
    <property type="entry name" value="ATPase domain of HSP90 chaperone/DNA topoisomerase II/histidine kinase"/>
    <property type="match status" value="1"/>
</dbReference>
<evidence type="ECO:0000313" key="6">
    <source>
        <dbReference type="Proteomes" id="UP000251571"/>
    </source>
</evidence>
<dbReference type="CDD" id="cd16936">
    <property type="entry name" value="HATPase_RsbW-like"/>
    <property type="match status" value="1"/>
</dbReference>
<dbReference type="InterPro" id="IPR003594">
    <property type="entry name" value="HATPase_dom"/>
</dbReference>
<dbReference type="Proteomes" id="UP000251571">
    <property type="component" value="Unassembled WGS sequence"/>
</dbReference>
<protein>
    <submittedName>
        <fullName evidence="4">Serine/threonine-protein kinase RsbW</fullName>
    </submittedName>
</protein>
<reference evidence="3 5" key="2">
    <citation type="submission" date="2018-03" db="EMBL/GenBank/DDBJ databases">
        <title>Genomic Encyclopedia of Archaeal and Bacterial Type Strains, Phase II (KMG-II): from individual species to whole genera.</title>
        <authorList>
            <person name="Goeker M."/>
        </authorList>
    </citation>
    <scope>NUCLEOTIDE SEQUENCE [LARGE SCALE GENOMIC DNA]</scope>
    <source>
        <strain evidence="3 5">DSM 25227</strain>
    </source>
</reference>
<accession>A0A2Y9B1F7</accession>
<dbReference type="InterPro" id="IPR050267">
    <property type="entry name" value="Anti-sigma-factor_SerPK"/>
</dbReference>
<dbReference type="RefSeq" id="WP_109565815.1">
    <property type="nucleotide sequence ID" value="NZ_QGDJ01000012.1"/>
</dbReference>
<dbReference type="EMBL" id="QGDJ01000012">
    <property type="protein sequence ID" value="PWJ14494.1"/>
    <property type="molecule type" value="Genomic_DNA"/>
</dbReference>
<evidence type="ECO:0000256" key="1">
    <source>
        <dbReference type="ARBA" id="ARBA00022527"/>
    </source>
</evidence>
<keyword evidence="5" id="KW-1185">Reference proteome</keyword>
<dbReference type="InterPro" id="IPR036890">
    <property type="entry name" value="HATPase_C_sf"/>
</dbReference>
<dbReference type="Pfam" id="PF13581">
    <property type="entry name" value="HATPase_c_2"/>
    <property type="match status" value="1"/>
</dbReference>
<dbReference type="AlphaFoldDB" id="A0A2Y9B1F7"/>
<dbReference type="PANTHER" id="PTHR35526">
    <property type="entry name" value="ANTI-SIGMA-F FACTOR RSBW-RELATED"/>
    <property type="match status" value="1"/>
</dbReference>
<reference evidence="4 6" key="1">
    <citation type="submission" date="2016-10" db="EMBL/GenBank/DDBJ databases">
        <authorList>
            <person name="Cai Z."/>
        </authorList>
    </citation>
    <scope>NUCLEOTIDE SEQUENCE [LARGE SCALE GENOMIC DNA]</scope>
    <source>
        <strain evidence="4 6">DSM 25227</strain>
    </source>
</reference>
<keyword evidence="1" id="KW-0723">Serine/threonine-protein kinase</keyword>
<feature type="domain" description="Histidine kinase/HSP90-like ATPase" evidence="2">
    <location>
        <begin position="19"/>
        <end position="143"/>
    </location>
</feature>
<keyword evidence="4" id="KW-0418">Kinase</keyword>
<keyword evidence="4" id="KW-0808">Transferase</keyword>
<organism evidence="4 6">
    <name type="scientific">Jannaschia seohaensis</name>
    <dbReference type="NCBI Taxonomy" id="475081"/>
    <lineage>
        <taxon>Bacteria</taxon>
        <taxon>Pseudomonadati</taxon>
        <taxon>Pseudomonadota</taxon>
        <taxon>Alphaproteobacteria</taxon>
        <taxon>Rhodobacterales</taxon>
        <taxon>Roseobacteraceae</taxon>
        <taxon>Jannaschia</taxon>
    </lineage>
</organism>
<dbReference type="EMBL" id="UETC01000012">
    <property type="protein sequence ID" value="SSA50256.1"/>
    <property type="molecule type" value="Genomic_DNA"/>
</dbReference>
<evidence type="ECO:0000313" key="4">
    <source>
        <dbReference type="EMBL" id="SSA50256.1"/>
    </source>
</evidence>
<evidence type="ECO:0000313" key="3">
    <source>
        <dbReference type="EMBL" id="PWJ14494.1"/>
    </source>
</evidence>
<gene>
    <name evidence="3" type="ORF">BCF38_112118</name>
    <name evidence="4" type="ORF">SAMN05421539_112118</name>
</gene>
<dbReference type="PANTHER" id="PTHR35526:SF3">
    <property type="entry name" value="ANTI-SIGMA-F FACTOR RSBW"/>
    <property type="match status" value="1"/>
</dbReference>
<dbReference type="GO" id="GO:0004674">
    <property type="term" value="F:protein serine/threonine kinase activity"/>
    <property type="evidence" value="ECO:0007669"/>
    <property type="project" value="UniProtKB-KW"/>
</dbReference>
<dbReference type="Gene3D" id="3.30.565.10">
    <property type="entry name" value="Histidine kinase-like ATPase, C-terminal domain"/>
    <property type="match status" value="1"/>
</dbReference>
<dbReference type="OrthoDB" id="9792240at2"/>
<evidence type="ECO:0000313" key="5">
    <source>
        <dbReference type="Proteomes" id="UP000245839"/>
    </source>
</evidence>
<sequence>MTERTGATHSLMGGRIDGTLEAVRSHLIAVEKAAAAGSIDESRRVDMLIVLGEVLNNIVEHALADARGGWIECRISVAGRGLSIETCDNGKPLPPDLLGGASLPDFGSDLSDVPEGGFGWFIVHSLTDDMTYERLDGLNRLSFSLRTKPPSDQRQPEEVPAT</sequence>
<proteinExistence type="predicted"/>
<dbReference type="Proteomes" id="UP000245839">
    <property type="component" value="Unassembled WGS sequence"/>
</dbReference>
<name>A0A2Y9B1F7_9RHOB</name>
<evidence type="ECO:0000259" key="2">
    <source>
        <dbReference type="Pfam" id="PF13581"/>
    </source>
</evidence>